<reference evidence="1 2" key="1">
    <citation type="submission" date="2017-07" db="EMBL/GenBank/DDBJ databases">
        <title>Amycolatopsis alba DSM 44262 Genome sequencing and assembly.</title>
        <authorList>
            <person name="Kaur N."/>
            <person name="Mayilraj S."/>
        </authorList>
    </citation>
    <scope>NUCLEOTIDE SEQUENCE [LARGE SCALE GENOMIC DNA]</scope>
    <source>
        <strain evidence="1 2">DSM 44262</strain>
    </source>
</reference>
<gene>
    <name evidence="1" type="ORF">CFP75_18180</name>
</gene>
<organism evidence="1 2">
    <name type="scientific">Amycolatopsis alba DSM 44262</name>
    <dbReference type="NCBI Taxonomy" id="1125972"/>
    <lineage>
        <taxon>Bacteria</taxon>
        <taxon>Bacillati</taxon>
        <taxon>Actinomycetota</taxon>
        <taxon>Actinomycetes</taxon>
        <taxon>Pseudonocardiales</taxon>
        <taxon>Pseudonocardiaceae</taxon>
        <taxon>Amycolatopsis</taxon>
    </lineage>
</organism>
<accession>A0A229RTA6</accession>
<comment type="caution">
    <text evidence="1">The sequence shown here is derived from an EMBL/GenBank/DDBJ whole genome shotgun (WGS) entry which is preliminary data.</text>
</comment>
<sequence>MTGTEPLVELLRAIQAGGRLASPEVADDTVVDRARLAPAEVDVLVEIDPDLDETPDTDIMALTARATEILDLPAARWRRIVAAVAEEIEAAVGDASHIQEQADLRDDLTIVSLTVWPDTTLISFHAPRQFPDSRIDVQLDENLEVDDLAVGNKDDDG</sequence>
<evidence type="ECO:0000313" key="1">
    <source>
        <dbReference type="EMBL" id="OXM49699.1"/>
    </source>
</evidence>
<evidence type="ECO:0000313" key="2">
    <source>
        <dbReference type="Proteomes" id="UP000215563"/>
    </source>
</evidence>
<keyword evidence="2" id="KW-1185">Reference proteome</keyword>
<proteinExistence type="predicted"/>
<dbReference type="RefSeq" id="WP_020634799.1">
    <property type="nucleotide sequence ID" value="NZ_KB913032.1"/>
</dbReference>
<protein>
    <submittedName>
        <fullName evidence="1">Cytochrome C5</fullName>
    </submittedName>
</protein>
<dbReference type="EMBL" id="NMQU01000047">
    <property type="protein sequence ID" value="OXM49699.1"/>
    <property type="molecule type" value="Genomic_DNA"/>
</dbReference>
<dbReference type="AlphaFoldDB" id="A0A229RTA6"/>
<dbReference type="Proteomes" id="UP000215563">
    <property type="component" value="Unassembled WGS sequence"/>
</dbReference>
<name>A0A229RTA6_AMYAL</name>
<dbReference type="OrthoDB" id="8859145at2"/>